<feature type="domain" description="ABC-2 type transporter transmembrane" evidence="7">
    <location>
        <begin position="26"/>
        <end position="106"/>
    </location>
</feature>
<organism evidence="8 9">
    <name type="scientific">Thraustotheca clavata</name>
    <dbReference type="NCBI Taxonomy" id="74557"/>
    <lineage>
        <taxon>Eukaryota</taxon>
        <taxon>Sar</taxon>
        <taxon>Stramenopiles</taxon>
        <taxon>Oomycota</taxon>
        <taxon>Saprolegniomycetes</taxon>
        <taxon>Saprolegniales</taxon>
        <taxon>Achlyaceae</taxon>
        <taxon>Thraustotheca</taxon>
    </lineage>
</organism>
<evidence type="ECO:0000256" key="3">
    <source>
        <dbReference type="ARBA" id="ARBA00022692"/>
    </source>
</evidence>
<keyword evidence="5 6" id="KW-0472">Membrane</keyword>
<dbReference type="Proteomes" id="UP000243217">
    <property type="component" value="Unassembled WGS sequence"/>
</dbReference>
<evidence type="ECO:0000256" key="2">
    <source>
        <dbReference type="ARBA" id="ARBA00022448"/>
    </source>
</evidence>
<keyword evidence="4 6" id="KW-1133">Transmembrane helix</keyword>
<feature type="transmembrane region" description="Helical" evidence="6">
    <location>
        <begin position="122"/>
        <end position="144"/>
    </location>
</feature>
<dbReference type="InterPro" id="IPR013525">
    <property type="entry name" value="ABC2_TM"/>
</dbReference>
<evidence type="ECO:0000256" key="4">
    <source>
        <dbReference type="ARBA" id="ARBA00022989"/>
    </source>
</evidence>
<feature type="transmembrane region" description="Helical" evidence="6">
    <location>
        <begin position="46"/>
        <end position="67"/>
    </location>
</feature>
<dbReference type="Pfam" id="PF01061">
    <property type="entry name" value="ABC2_membrane"/>
    <property type="match status" value="2"/>
</dbReference>
<dbReference type="OrthoDB" id="79399at2759"/>
<evidence type="ECO:0000313" key="9">
    <source>
        <dbReference type="Proteomes" id="UP000243217"/>
    </source>
</evidence>
<evidence type="ECO:0000313" key="8">
    <source>
        <dbReference type="EMBL" id="OQR99469.1"/>
    </source>
</evidence>
<evidence type="ECO:0000256" key="6">
    <source>
        <dbReference type="SAM" id="Phobius"/>
    </source>
</evidence>
<comment type="subcellular location">
    <subcellularLocation>
        <location evidence="1">Membrane</location>
        <topology evidence="1">Multi-pass membrane protein</topology>
    </subcellularLocation>
</comment>
<accession>A0A1V9ZNB5</accession>
<dbReference type="STRING" id="74557.A0A1V9ZNB5"/>
<reference evidence="8 9" key="1">
    <citation type="journal article" date="2014" name="Genome Biol. Evol.">
        <title>The secreted proteins of Achlya hypogyna and Thraustotheca clavata identify the ancestral oomycete secretome and reveal gene acquisitions by horizontal gene transfer.</title>
        <authorList>
            <person name="Misner I."/>
            <person name="Blouin N."/>
            <person name="Leonard G."/>
            <person name="Richards T.A."/>
            <person name="Lane C.E."/>
        </authorList>
    </citation>
    <scope>NUCLEOTIDE SEQUENCE [LARGE SCALE GENOMIC DNA]</scope>
    <source>
        <strain evidence="8 9">ATCC 34112</strain>
    </source>
</reference>
<dbReference type="EMBL" id="JNBS01001804">
    <property type="protein sequence ID" value="OQR99469.1"/>
    <property type="molecule type" value="Genomic_DNA"/>
</dbReference>
<evidence type="ECO:0000256" key="5">
    <source>
        <dbReference type="ARBA" id="ARBA00023136"/>
    </source>
</evidence>
<dbReference type="AlphaFoldDB" id="A0A1V9ZNB5"/>
<keyword evidence="9" id="KW-1185">Reference proteome</keyword>
<evidence type="ECO:0000259" key="7">
    <source>
        <dbReference type="Pfam" id="PF01061"/>
    </source>
</evidence>
<gene>
    <name evidence="8" type="ORF">THRCLA_06508</name>
</gene>
<protein>
    <recommendedName>
        <fullName evidence="7">ABC-2 type transporter transmembrane domain-containing protein</fullName>
    </recommendedName>
</protein>
<evidence type="ECO:0000256" key="1">
    <source>
        <dbReference type="ARBA" id="ARBA00004141"/>
    </source>
</evidence>
<feature type="domain" description="ABC-2 type transporter transmembrane" evidence="7">
    <location>
        <begin position="109"/>
        <end position="206"/>
    </location>
</feature>
<comment type="caution">
    <text evidence="8">The sequence shown here is derived from an EMBL/GenBank/DDBJ whole genome shotgun (WGS) entry which is preliminary data.</text>
</comment>
<dbReference type="GO" id="GO:0140359">
    <property type="term" value="F:ABC-type transporter activity"/>
    <property type="evidence" value="ECO:0007669"/>
    <property type="project" value="InterPro"/>
</dbReference>
<sequence>MWIQLHLLLNVSVLPSNKNTFASFGTQLNFLVRRQWVMYWRSPTYNLSRIVLMIALSLIFGSLYSTSNIATSVDIMAQLVLIFMGVAFICVCTMSTSIPFTYKNRGPLFIVNGWYWFDGLNSASVAWLWFWLISCISMAMWTYIGHFLAFAFPTMHLAVALAGGLTALLFVFSGFMINANSLKAWKWVYAINSFHYTLESMITTQYHNDTRLISVIQTFPSAKVSIKQFVLDYFANSFSNNNRISDCFVPYFIHSLHNSSSYLALFDQTMSYNP</sequence>
<keyword evidence="2" id="KW-0813">Transport</keyword>
<keyword evidence="3 6" id="KW-0812">Transmembrane</keyword>
<dbReference type="GO" id="GO:0016020">
    <property type="term" value="C:membrane"/>
    <property type="evidence" value="ECO:0007669"/>
    <property type="project" value="UniProtKB-SubCell"/>
</dbReference>
<name>A0A1V9ZNB5_9STRA</name>
<proteinExistence type="predicted"/>
<feature type="transmembrane region" description="Helical" evidence="6">
    <location>
        <begin position="79"/>
        <end position="102"/>
    </location>
</feature>
<feature type="transmembrane region" description="Helical" evidence="6">
    <location>
        <begin position="156"/>
        <end position="177"/>
    </location>
</feature>
<dbReference type="PANTHER" id="PTHR19241">
    <property type="entry name" value="ATP-BINDING CASSETTE TRANSPORTER"/>
    <property type="match status" value="1"/>
</dbReference>